<comment type="caution">
    <text evidence="1">The sequence shown here is derived from an EMBL/GenBank/DDBJ whole genome shotgun (WGS) entry which is preliminary data.</text>
</comment>
<organism evidence="1 2">
    <name type="scientific">Candidatus Argoarchaeum ethanivorans</name>
    <dbReference type="NCBI Taxonomy" id="2608793"/>
    <lineage>
        <taxon>Archaea</taxon>
        <taxon>Methanobacteriati</taxon>
        <taxon>Methanobacteriota</taxon>
        <taxon>Stenosarchaea group</taxon>
        <taxon>Methanomicrobia</taxon>
        <taxon>Methanosarcinales</taxon>
        <taxon>Methanosarcinales incertae sedis</taxon>
        <taxon>GOM Arc I cluster</taxon>
        <taxon>Candidatus Argoarchaeum</taxon>
    </lineage>
</organism>
<dbReference type="EMBL" id="CAJHIO010000070">
    <property type="protein sequence ID" value="CAD6494249.1"/>
    <property type="molecule type" value="Genomic_DNA"/>
</dbReference>
<protein>
    <recommendedName>
        <fullName evidence="3">DUF3800 domain-containing protein</fullName>
    </recommendedName>
</protein>
<dbReference type="AlphaFoldDB" id="A0A811TFL1"/>
<dbReference type="Pfam" id="PF12686">
    <property type="entry name" value="DUF3800"/>
    <property type="match status" value="1"/>
</dbReference>
<name>A0A811TFL1_9EURY</name>
<accession>A0A811TFL1</accession>
<gene>
    <name evidence="1" type="ORF">CHKLHMKO_00679</name>
</gene>
<dbReference type="InterPro" id="IPR024524">
    <property type="entry name" value="DUF3800"/>
</dbReference>
<evidence type="ECO:0000313" key="2">
    <source>
        <dbReference type="Proteomes" id="UP000610373"/>
    </source>
</evidence>
<evidence type="ECO:0000313" key="1">
    <source>
        <dbReference type="EMBL" id="CAD6494249.1"/>
    </source>
</evidence>
<reference evidence="1" key="1">
    <citation type="submission" date="2020-10" db="EMBL/GenBank/DDBJ databases">
        <authorList>
            <person name="Hahn C.J."/>
            <person name="Laso-Perez R."/>
            <person name="Vulcano F."/>
            <person name="Vaziourakis K.-M."/>
            <person name="Stokke R."/>
            <person name="Steen I.H."/>
            <person name="Teske A."/>
            <person name="Boetius A."/>
            <person name="Liebeke M."/>
            <person name="Amann R."/>
            <person name="Knittel K."/>
        </authorList>
    </citation>
    <scope>NUCLEOTIDE SEQUENCE</scope>
    <source>
        <strain evidence="1">Gfbio:e3339647-f889-4370-9287-4fb5cb688e4c:AG392O15_GoMArc1</strain>
    </source>
</reference>
<sequence>MIYIFIDESGDLGLGGSKYLVLSALIVENYFPLDRMIKNMRRHKFKKELRKASEIKVNRSSNELRRYMLKKPNEANNARVLYIVLEKKKLYSEYLKNNKHKLYNYVAGKLARQITLDNVNVKIRIDKSKGKQILREDFNNYFLRSLNERSIINKVTFHHSYSHSWAGLQFADMLAWACFQKFEHNNSEFIDLVRLEQEVYHVW</sequence>
<dbReference type="Proteomes" id="UP000610373">
    <property type="component" value="Unassembled WGS sequence"/>
</dbReference>
<evidence type="ECO:0008006" key="3">
    <source>
        <dbReference type="Google" id="ProtNLM"/>
    </source>
</evidence>
<proteinExistence type="predicted"/>